<name>A0A7J7RUS4_MYOMY</name>
<evidence type="ECO:0000256" key="6">
    <source>
        <dbReference type="ARBA" id="ARBA00022857"/>
    </source>
</evidence>
<feature type="compositionally biased region" description="Low complexity" evidence="10">
    <location>
        <begin position="206"/>
        <end position="244"/>
    </location>
</feature>
<keyword evidence="4" id="KW-0028">Amino-acid biosynthesis</keyword>
<dbReference type="PANTHER" id="PTHR11645">
    <property type="entry name" value="PYRROLINE-5-CARBOXYLATE REDUCTASE"/>
    <property type="match status" value="1"/>
</dbReference>
<evidence type="ECO:0000256" key="1">
    <source>
        <dbReference type="ARBA" id="ARBA00005205"/>
    </source>
</evidence>
<sequence length="360" mass="36916">MSVGFIGAGQLAWALARGFTAAGILSAHKIIASSPDMDLPTVSALRKLGVNLTRSNKETVRHSDVLFLAVKPHIIPFILDEVGADVQARHIVVSCAAGVTISSVEKAFMALDALADGGVKMGLPRRLAIRLGAQALLGAAKMLLDSEQHPGQLKDNVCSPGGATIHALHFLESGGFRSLLINAVEASCIRTRGGRQVPGVRRLHAPAGAQHGAAAAPQQRAGAGRAAPLPGAGPRGRAAQARAAVPSQRPGPGHHRVAARPRRWLQPHLPHRLQAGVHPRERLEGLRRDRGRELLAAAEPAPGASAAAGVGAAGAPGPAGLQRPQAGPLCLPGALGWRAGRAPAGAAHPGPQGLRSSGQL</sequence>
<protein>
    <recommendedName>
        <fullName evidence="3">pyrroline-5-carboxylate reductase</fullName>
        <ecNumber evidence="3">1.5.1.2</ecNumber>
    </recommendedName>
</protein>
<reference evidence="13 14" key="1">
    <citation type="journal article" date="2020" name="Nature">
        <title>Six reference-quality genomes reveal evolution of bat adaptations.</title>
        <authorList>
            <person name="Jebb D."/>
            <person name="Huang Z."/>
            <person name="Pippel M."/>
            <person name="Hughes G.M."/>
            <person name="Lavrichenko K."/>
            <person name="Devanna P."/>
            <person name="Winkler S."/>
            <person name="Jermiin L.S."/>
            <person name="Skirmuntt E.C."/>
            <person name="Katzourakis A."/>
            <person name="Burkitt-Gray L."/>
            <person name="Ray D.A."/>
            <person name="Sullivan K.A.M."/>
            <person name="Roscito J.G."/>
            <person name="Kirilenko B.M."/>
            <person name="Davalos L.M."/>
            <person name="Corthals A.P."/>
            <person name="Power M.L."/>
            <person name="Jones G."/>
            <person name="Ransome R.D."/>
            <person name="Dechmann D.K.N."/>
            <person name="Locatelli A.G."/>
            <person name="Puechmaille S.J."/>
            <person name="Fedrigo O."/>
            <person name="Jarvis E.D."/>
            <person name="Hiller M."/>
            <person name="Vernes S.C."/>
            <person name="Myers E.W."/>
            <person name="Teeling E.C."/>
        </authorList>
    </citation>
    <scope>NUCLEOTIDE SEQUENCE [LARGE SCALE GENOMIC DNA]</scope>
    <source>
        <strain evidence="13">MMyoMyo1</strain>
        <tissue evidence="13">Flight muscle</tissue>
    </source>
</reference>
<dbReference type="GO" id="GO:0055129">
    <property type="term" value="P:L-proline biosynthetic process"/>
    <property type="evidence" value="ECO:0007669"/>
    <property type="project" value="UniProtKB-UniPathway"/>
</dbReference>
<organism evidence="13 14">
    <name type="scientific">Myotis myotis</name>
    <name type="common">Greater mouse-eared bat</name>
    <name type="synonym">Vespertilio myotis</name>
    <dbReference type="NCBI Taxonomy" id="51298"/>
    <lineage>
        <taxon>Eukaryota</taxon>
        <taxon>Metazoa</taxon>
        <taxon>Chordata</taxon>
        <taxon>Craniata</taxon>
        <taxon>Vertebrata</taxon>
        <taxon>Euteleostomi</taxon>
        <taxon>Mammalia</taxon>
        <taxon>Eutheria</taxon>
        <taxon>Laurasiatheria</taxon>
        <taxon>Chiroptera</taxon>
        <taxon>Yangochiroptera</taxon>
        <taxon>Vespertilionidae</taxon>
        <taxon>Myotis</taxon>
    </lineage>
</organism>
<evidence type="ECO:0000256" key="8">
    <source>
        <dbReference type="ARBA" id="ARBA00049867"/>
    </source>
</evidence>
<evidence type="ECO:0000256" key="10">
    <source>
        <dbReference type="SAM" id="MobiDB-lite"/>
    </source>
</evidence>
<dbReference type="PROSITE" id="PS00521">
    <property type="entry name" value="P5CR"/>
    <property type="match status" value="1"/>
</dbReference>
<comment type="caution">
    <text evidence="13">The sequence shown here is derived from an EMBL/GenBank/DDBJ whole genome shotgun (WGS) entry which is preliminary data.</text>
</comment>
<comment type="pathway">
    <text evidence="1">Amino-acid biosynthesis; L-proline biosynthesis; L-proline from L-glutamate 5-semialdehyde: step 1/1.</text>
</comment>
<dbReference type="UniPathway" id="UPA00098">
    <property type="reaction ID" value="UER00361"/>
</dbReference>
<keyword evidence="14" id="KW-1185">Reference proteome</keyword>
<keyword evidence="6" id="KW-0521">NADP</keyword>
<comment type="catalytic activity">
    <reaction evidence="9">
        <text>L-proline + NAD(+) = (S)-1-pyrroline-5-carboxylate + NADH + 2 H(+)</text>
        <dbReference type="Rhea" id="RHEA:14105"/>
        <dbReference type="ChEBI" id="CHEBI:15378"/>
        <dbReference type="ChEBI" id="CHEBI:17388"/>
        <dbReference type="ChEBI" id="CHEBI:57540"/>
        <dbReference type="ChEBI" id="CHEBI:57945"/>
        <dbReference type="ChEBI" id="CHEBI:60039"/>
        <dbReference type="EC" id="1.5.1.2"/>
    </reaction>
    <physiologicalReaction direction="right-to-left" evidence="9">
        <dbReference type="Rhea" id="RHEA:14107"/>
    </physiologicalReaction>
</comment>
<evidence type="ECO:0000256" key="5">
    <source>
        <dbReference type="ARBA" id="ARBA00022650"/>
    </source>
</evidence>
<dbReference type="VEuPathDB" id="HostDB:GeneID_118678892"/>
<dbReference type="InterPro" id="IPR008927">
    <property type="entry name" value="6-PGluconate_DH-like_C_sf"/>
</dbReference>
<keyword evidence="5" id="KW-0641">Proline biosynthesis</keyword>
<comment type="similarity">
    <text evidence="2">Belongs to the pyrroline-5-carboxylate reductase family.</text>
</comment>
<evidence type="ECO:0000259" key="12">
    <source>
        <dbReference type="Pfam" id="PF14748"/>
    </source>
</evidence>
<dbReference type="SUPFAM" id="SSF51735">
    <property type="entry name" value="NAD(P)-binding Rossmann-fold domains"/>
    <property type="match status" value="1"/>
</dbReference>
<evidence type="ECO:0000313" key="13">
    <source>
        <dbReference type="EMBL" id="KAF6279899.1"/>
    </source>
</evidence>
<evidence type="ECO:0000256" key="7">
    <source>
        <dbReference type="ARBA" id="ARBA00023002"/>
    </source>
</evidence>
<feature type="compositionally biased region" description="Low complexity" evidence="10">
    <location>
        <begin position="340"/>
        <end position="354"/>
    </location>
</feature>
<feature type="domain" description="Pyrroline-5-carboxylate reductase catalytic N-terminal" evidence="11">
    <location>
        <begin position="3"/>
        <end position="98"/>
    </location>
</feature>
<dbReference type="Pfam" id="PF03807">
    <property type="entry name" value="F420_oxidored"/>
    <property type="match status" value="1"/>
</dbReference>
<comment type="catalytic activity">
    <reaction evidence="8">
        <text>L-proline + NADP(+) = (S)-1-pyrroline-5-carboxylate + NADPH + 2 H(+)</text>
        <dbReference type="Rhea" id="RHEA:14109"/>
        <dbReference type="ChEBI" id="CHEBI:15378"/>
        <dbReference type="ChEBI" id="CHEBI:17388"/>
        <dbReference type="ChEBI" id="CHEBI:57783"/>
        <dbReference type="ChEBI" id="CHEBI:58349"/>
        <dbReference type="ChEBI" id="CHEBI:60039"/>
        <dbReference type="EC" id="1.5.1.2"/>
    </reaction>
    <physiologicalReaction direction="right-to-left" evidence="8">
        <dbReference type="Rhea" id="RHEA:14111"/>
    </physiologicalReaction>
</comment>
<dbReference type="InterPro" id="IPR053790">
    <property type="entry name" value="P5CR-like_CS"/>
</dbReference>
<feature type="region of interest" description="Disordered" evidence="10">
    <location>
        <begin position="340"/>
        <end position="360"/>
    </location>
</feature>
<feature type="region of interest" description="Disordered" evidence="10">
    <location>
        <begin position="299"/>
        <end position="320"/>
    </location>
</feature>
<evidence type="ECO:0000256" key="3">
    <source>
        <dbReference type="ARBA" id="ARBA00012855"/>
    </source>
</evidence>
<evidence type="ECO:0000259" key="11">
    <source>
        <dbReference type="Pfam" id="PF03807"/>
    </source>
</evidence>
<dbReference type="Pfam" id="PF14748">
    <property type="entry name" value="P5CR_dimer"/>
    <property type="match status" value="1"/>
</dbReference>
<proteinExistence type="inferred from homology"/>
<evidence type="ECO:0000313" key="14">
    <source>
        <dbReference type="Proteomes" id="UP000527355"/>
    </source>
</evidence>
<accession>A0A7J7RUS4</accession>
<dbReference type="EC" id="1.5.1.2" evidence="3"/>
<feature type="region of interest" description="Disordered" evidence="10">
    <location>
        <begin position="206"/>
        <end position="257"/>
    </location>
</feature>
<evidence type="ECO:0000256" key="9">
    <source>
        <dbReference type="ARBA" id="ARBA00049875"/>
    </source>
</evidence>
<gene>
    <name evidence="13" type="ORF">mMyoMyo1_010154</name>
</gene>
<dbReference type="Gene3D" id="1.10.3730.10">
    <property type="entry name" value="ProC C-terminal domain-like"/>
    <property type="match status" value="1"/>
</dbReference>
<dbReference type="EMBL" id="JABWUV010000021">
    <property type="protein sequence ID" value="KAF6279899.1"/>
    <property type="molecule type" value="Genomic_DNA"/>
</dbReference>
<keyword evidence="7" id="KW-0560">Oxidoreductase</keyword>
<dbReference type="PANTHER" id="PTHR11645:SF61">
    <property type="entry name" value="PYRROLINE-5-CARBOXYLATE REDUCTASE 2"/>
    <property type="match status" value="1"/>
</dbReference>
<dbReference type="FunFam" id="1.10.3730.10:FF:000003">
    <property type="entry name" value="Pyrroline-5-carboxylate reductase 1, mitochondrial"/>
    <property type="match status" value="1"/>
</dbReference>
<dbReference type="AlphaFoldDB" id="A0A7J7RUS4"/>
<dbReference type="Proteomes" id="UP000527355">
    <property type="component" value="Unassembled WGS sequence"/>
</dbReference>
<dbReference type="InterPro" id="IPR029036">
    <property type="entry name" value="P5CR_dimer"/>
</dbReference>
<dbReference type="GO" id="GO:0004735">
    <property type="term" value="F:pyrroline-5-carboxylate reductase activity"/>
    <property type="evidence" value="ECO:0007669"/>
    <property type="project" value="UniProtKB-EC"/>
</dbReference>
<dbReference type="InterPro" id="IPR036291">
    <property type="entry name" value="NAD(P)-bd_dom_sf"/>
</dbReference>
<feature type="domain" description="Pyrroline-5-carboxylate reductase dimerisation" evidence="12">
    <location>
        <begin position="107"/>
        <end position="191"/>
    </location>
</feature>
<dbReference type="InterPro" id="IPR028939">
    <property type="entry name" value="P5C_Rdtase_cat_N"/>
</dbReference>
<dbReference type="SUPFAM" id="SSF48179">
    <property type="entry name" value="6-phosphogluconate dehydrogenase C-terminal domain-like"/>
    <property type="match status" value="1"/>
</dbReference>
<evidence type="ECO:0000256" key="2">
    <source>
        <dbReference type="ARBA" id="ARBA00005525"/>
    </source>
</evidence>
<evidence type="ECO:0000256" key="4">
    <source>
        <dbReference type="ARBA" id="ARBA00022605"/>
    </source>
</evidence>